<proteinExistence type="predicted"/>
<name>B3MAE6_DROAN</name>
<feature type="domain" description="Myb/SANT-like DNA-binding" evidence="1">
    <location>
        <begin position="10"/>
        <end position="98"/>
    </location>
</feature>
<accession>B3MAE6</accession>
<dbReference type="EMBL" id="CH902618">
    <property type="protein sequence ID" value="EDV40197.1"/>
    <property type="molecule type" value="Genomic_DNA"/>
</dbReference>
<dbReference type="GeneID" id="6506704"/>
<dbReference type="HOGENOM" id="CLU_1251805_0_0_1"/>
<evidence type="ECO:0000313" key="3">
    <source>
        <dbReference type="Proteomes" id="UP000007801"/>
    </source>
</evidence>
<dbReference type="PANTHER" id="PTHR47595">
    <property type="entry name" value="HEAT SHOCK 70 KDA PROTEIN 14"/>
    <property type="match status" value="1"/>
</dbReference>
<dbReference type="Gene3D" id="1.10.10.60">
    <property type="entry name" value="Homeodomain-like"/>
    <property type="match status" value="1"/>
</dbReference>
<dbReference type="PhylomeDB" id="B3MAE6"/>
<dbReference type="Pfam" id="PF13837">
    <property type="entry name" value="Myb_DNA-bind_4"/>
    <property type="match status" value="1"/>
</dbReference>
<keyword evidence="3" id="KW-1185">Reference proteome</keyword>
<dbReference type="InParanoid" id="B3MAE6"/>
<dbReference type="PANTHER" id="PTHR47595:SF1">
    <property type="entry name" value="MYB_SANT-LIKE DNA-BINDING DOMAIN-CONTAINING PROTEIN"/>
    <property type="match status" value="1"/>
</dbReference>
<protein>
    <recommendedName>
        <fullName evidence="1">Myb/SANT-like DNA-binding domain-containing protein</fullName>
    </recommendedName>
</protein>
<dbReference type="OMA" id="KHLAKGP"/>
<gene>
    <name evidence="2" type="primary">Dana\GF24069</name>
    <name evidence="2" type="synonym">dana_GLEANR_8822</name>
    <name evidence="2" type="ORF">GF24069</name>
</gene>
<evidence type="ECO:0000313" key="2">
    <source>
        <dbReference type="EMBL" id="EDV40197.1"/>
    </source>
</evidence>
<dbReference type="InterPro" id="IPR044822">
    <property type="entry name" value="Myb_DNA-bind_4"/>
</dbReference>
<dbReference type="OrthoDB" id="6346437at2759"/>
<dbReference type="Proteomes" id="UP000007801">
    <property type="component" value="Unassembled WGS sequence"/>
</dbReference>
<dbReference type="eggNOG" id="ENOG502SN5G">
    <property type="taxonomic scope" value="Eukaryota"/>
</dbReference>
<reference evidence="2 3" key="1">
    <citation type="journal article" date="2007" name="Nature">
        <title>Evolution of genes and genomes on the Drosophila phylogeny.</title>
        <authorList>
            <consortium name="Drosophila 12 Genomes Consortium"/>
            <person name="Clark A.G."/>
            <person name="Eisen M.B."/>
            <person name="Smith D.R."/>
            <person name="Bergman C.M."/>
            <person name="Oliver B."/>
            <person name="Markow T.A."/>
            <person name="Kaufman T.C."/>
            <person name="Kellis M."/>
            <person name="Gelbart W."/>
            <person name="Iyer V.N."/>
            <person name="Pollard D.A."/>
            <person name="Sackton T.B."/>
            <person name="Larracuente A.M."/>
            <person name="Singh N.D."/>
            <person name="Abad J.P."/>
            <person name="Abt D.N."/>
            <person name="Adryan B."/>
            <person name="Aguade M."/>
            <person name="Akashi H."/>
            <person name="Anderson W.W."/>
            <person name="Aquadro C.F."/>
            <person name="Ardell D.H."/>
            <person name="Arguello R."/>
            <person name="Artieri C.G."/>
            <person name="Barbash D.A."/>
            <person name="Barker D."/>
            <person name="Barsanti P."/>
            <person name="Batterham P."/>
            <person name="Batzoglou S."/>
            <person name="Begun D."/>
            <person name="Bhutkar A."/>
            <person name="Blanco E."/>
            <person name="Bosak S.A."/>
            <person name="Bradley R.K."/>
            <person name="Brand A.D."/>
            <person name="Brent M.R."/>
            <person name="Brooks A.N."/>
            <person name="Brown R.H."/>
            <person name="Butlin R.K."/>
            <person name="Caggese C."/>
            <person name="Calvi B.R."/>
            <person name="Bernardo de Carvalho A."/>
            <person name="Caspi A."/>
            <person name="Castrezana S."/>
            <person name="Celniker S.E."/>
            <person name="Chang J.L."/>
            <person name="Chapple C."/>
            <person name="Chatterji S."/>
            <person name="Chinwalla A."/>
            <person name="Civetta A."/>
            <person name="Clifton S.W."/>
            <person name="Comeron J.M."/>
            <person name="Costello J.C."/>
            <person name="Coyne J.A."/>
            <person name="Daub J."/>
            <person name="David R.G."/>
            <person name="Delcher A.L."/>
            <person name="Delehaunty K."/>
            <person name="Do C.B."/>
            <person name="Ebling H."/>
            <person name="Edwards K."/>
            <person name="Eickbush T."/>
            <person name="Evans J.D."/>
            <person name="Filipski A."/>
            <person name="Findeiss S."/>
            <person name="Freyhult E."/>
            <person name="Fulton L."/>
            <person name="Fulton R."/>
            <person name="Garcia A.C."/>
            <person name="Gardiner A."/>
            <person name="Garfield D.A."/>
            <person name="Garvin B.E."/>
            <person name="Gibson G."/>
            <person name="Gilbert D."/>
            <person name="Gnerre S."/>
            <person name="Godfrey J."/>
            <person name="Good R."/>
            <person name="Gotea V."/>
            <person name="Gravely B."/>
            <person name="Greenberg A.J."/>
            <person name="Griffiths-Jones S."/>
            <person name="Gross S."/>
            <person name="Guigo R."/>
            <person name="Gustafson E.A."/>
            <person name="Haerty W."/>
            <person name="Hahn M.W."/>
            <person name="Halligan D.L."/>
            <person name="Halpern A.L."/>
            <person name="Halter G.M."/>
            <person name="Han M.V."/>
            <person name="Heger A."/>
            <person name="Hillier L."/>
            <person name="Hinrichs A.S."/>
            <person name="Holmes I."/>
            <person name="Hoskins R.A."/>
            <person name="Hubisz M.J."/>
            <person name="Hultmark D."/>
            <person name="Huntley M.A."/>
            <person name="Jaffe D.B."/>
            <person name="Jagadeeshan S."/>
            <person name="Jeck W.R."/>
            <person name="Johnson J."/>
            <person name="Jones C.D."/>
            <person name="Jordan W.C."/>
            <person name="Karpen G.H."/>
            <person name="Kataoka E."/>
            <person name="Keightley P.D."/>
            <person name="Kheradpour P."/>
            <person name="Kirkness E.F."/>
            <person name="Koerich L.B."/>
            <person name="Kristiansen K."/>
            <person name="Kudrna D."/>
            <person name="Kulathinal R.J."/>
            <person name="Kumar S."/>
            <person name="Kwok R."/>
            <person name="Lander E."/>
            <person name="Langley C.H."/>
            <person name="Lapoint R."/>
            <person name="Lazzaro B.P."/>
            <person name="Lee S.J."/>
            <person name="Levesque L."/>
            <person name="Li R."/>
            <person name="Lin C.F."/>
            <person name="Lin M.F."/>
            <person name="Lindblad-Toh K."/>
            <person name="Llopart A."/>
            <person name="Long M."/>
            <person name="Low L."/>
            <person name="Lozovsky E."/>
            <person name="Lu J."/>
            <person name="Luo M."/>
            <person name="Machado C.A."/>
            <person name="Makalowski W."/>
            <person name="Marzo M."/>
            <person name="Matsuda M."/>
            <person name="Matzkin L."/>
            <person name="McAllister B."/>
            <person name="McBride C.S."/>
            <person name="McKernan B."/>
            <person name="McKernan K."/>
            <person name="Mendez-Lago M."/>
            <person name="Minx P."/>
            <person name="Mollenhauer M.U."/>
            <person name="Montooth K."/>
            <person name="Mount S.M."/>
            <person name="Mu X."/>
            <person name="Myers E."/>
            <person name="Negre B."/>
            <person name="Newfeld S."/>
            <person name="Nielsen R."/>
            <person name="Noor M.A."/>
            <person name="O'Grady P."/>
            <person name="Pachter L."/>
            <person name="Papaceit M."/>
            <person name="Parisi M.J."/>
            <person name="Parisi M."/>
            <person name="Parts L."/>
            <person name="Pedersen J.S."/>
            <person name="Pesole G."/>
            <person name="Phillippy A.M."/>
            <person name="Ponting C.P."/>
            <person name="Pop M."/>
            <person name="Porcelli D."/>
            <person name="Powell J.R."/>
            <person name="Prohaska S."/>
            <person name="Pruitt K."/>
            <person name="Puig M."/>
            <person name="Quesneville H."/>
            <person name="Ram K.R."/>
            <person name="Rand D."/>
            <person name="Rasmussen M.D."/>
            <person name="Reed L.K."/>
            <person name="Reenan R."/>
            <person name="Reily A."/>
            <person name="Remington K.A."/>
            <person name="Rieger T.T."/>
            <person name="Ritchie M.G."/>
            <person name="Robin C."/>
            <person name="Rogers Y.H."/>
            <person name="Rohde C."/>
            <person name="Rozas J."/>
            <person name="Rubenfield M.J."/>
            <person name="Ruiz A."/>
            <person name="Russo S."/>
            <person name="Salzberg S.L."/>
            <person name="Sanchez-Gracia A."/>
            <person name="Saranga D.J."/>
            <person name="Sato H."/>
            <person name="Schaeffer S.W."/>
            <person name="Schatz M.C."/>
            <person name="Schlenke T."/>
            <person name="Schwartz R."/>
            <person name="Segarra C."/>
            <person name="Singh R.S."/>
            <person name="Sirot L."/>
            <person name="Sirota M."/>
            <person name="Sisneros N.B."/>
            <person name="Smith C.D."/>
            <person name="Smith T.F."/>
            <person name="Spieth J."/>
            <person name="Stage D.E."/>
            <person name="Stark A."/>
            <person name="Stephan W."/>
            <person name="Strausberg R.L."/>
            <person name="Strempel S."/>
            <person name="Sturgill D."/>
            <person name="Sutton G."/>
            <person name="Sutton G.G."/>
            <person name="Tao W."/>
            <person name="Teichmann S."/>
            <person name="Tobari Y.N."/>
            <person name="Tomimura Y."/>
            <person name="Tsolas J.M."/>
            <person name="Valente V.L."/>
            <person name="Venter E."/>
            <person name="Venter J.C."/>
            <person name="Vicario S."/>
            <person name="Vieira F.G."/>
            <person name="Vilella A.J."/>
            <person name="Villasante A."/>
            <person name="Walenz B."/>
            <person name="Wang J."/>
            <person name="Wasserman M."/>
            <person name="Watts T."/>
            <person name="Wilson D."/>
            <person name="Wilson R.K."/>
            <person name="Wing R.A."/>
            <person name="Wolfner M.F."/>
            <person name="Wong A."/>
            <person name="Wong G.K."/>
            <person name="Wu C.I."/>
            <person name="Wu G."/>
            <person name="Yamamoto D."/>
            <person name="Yang H.P."/>
            <person name="Yang S.P."/>
            <person name="Yorke J.A."/>
            <person name="Yoshida K."/>
            <person name="Zdobnov E."/>
            <person name="Zhang P."/>
            <person name="Zhang Y."/>
            <person name="Zimin A.V."/>
            <person name="Baldwin J."/>
            <person name="Abdouelleil A."/>
            <person name="Abdulkadir J."/>
            <person name="Abebe A."/>
            <person name="Abera B."/>
            <person name="Abreu J."/>
            <person name="Acer S.C."/>
            <person name="Aftuck L."/>
            <person name="Alexander A."/>
            <person name="An P."/>
            <person name="Anderson E."/>
            <person name="Anderson S."/>
            <person name="Arachi H."/>
            <person name="Azer M."/>
            <person name="Bachantsang P."/>
            <person name="Barry A."/>
            <person name="Bayul T."/>
            <person name="Berlin A."/>
            <person name="Bessette D."/>
            <person name="Bloom T."/>
            <person name="Blye J."/>
            <person name="Boguslavskiy L."/>
            <person name="Bonnet C."/>
            <person name="Boukhgalter B."/>
            <person name="Bourzgui I."/>
            <person name="Brown A."/>
            <person name="Cahill P."/>
            <person name="Channer S."/>
            <person name="Cheshatsang Y."/>
            <person name="Chuda L."/>
            <person name="Citroen M."/>
            <person name="Collymore A."/>
            <person name="Cooke P."/>
            <person name="Costello M."/>
            <person name="D'Aco K."/>
            <person name="Daza R."/>
            <person name="De Haan G."/>
            <person name="DeGray S."/>
            <person name="DeMaso C."/>
            <person name="Dhargay N."/>
            <person name="Dooley K."/>
            <person name="Dooley E."/>
            <person name="Doricent M."/>
            <person name="Dorje P."/>
            <person name="Dorjee K."/>
            <person name="Dupes A."/>
            <person name="Elong R."/>
            <person name="Falk J."/>
            <person name="Farina A."/>
            <person name="Faro S."/>
            <person name="Ferguson D."/>
            <person name="Fisher S."/>
            <person name="Foley C.D."/>
            <person name="Franke A."/>
            <person name="Friedrich D."/>
            <person name="Gadbois L."/>
            <person name="Gearin G."/>
            <person name="Gearin C.R."/>
            <person name="Giannoukos G."/>
            <person name="Goode T."/>
            <person name="Graham J."/>
            <person name="Grandbois E."/>
            <person name="Grewal S."/>
            <person name="Gyaltsen K."/>
            <person name="Hafez N."/>
            <person name="Hagos B."/>
            <person name="Hall J."/>
            <person name="Henson C."/>
            <person name="Hollinger A."/>
            <person name="Honan T."/>
            <person name="Huard M.D."/>
            <person name="Hughes L."/>
            <person name="Hurhula B."/>
            <person name="Husby M.E."/>
            <person name="Kamat A."/>
            <person name="Kanga B."/>
            <person name="Kashin S."/>
            <person name="Khazanovich D."/>
            <person name="Kisner P."/>
            <person name="Lance K."/>
            <person name="Lara M."/>
            <person name="Lee W."/>
            <person name="Lennon N."/>
            <person name="Letendre F."/>
            <person name="LeVine R."/>
            <person name="Lipovsky A."/>
            <person name="Liu X."/>
            <person name="Liu J."/>
            <person name="Liu S."/>
            <person name="Lokyitsang T."/>
            <person name="Lokyitsang Y."/>
            <person name="Lubonja R."/>
            <person name="Lui A."/>
            <person name="MacDonald P."/>
            <person name="Magnisalis V."/>
            <person name="Maru K."/>
            <person name="Matthews C."/>
            <person name="McCusker W."/>
            <person name="McDonough S."/>
            <person name="Mehta T."/>
            <person name="Meldrim J."/>
            <person name="Meneus L."/>
            <person name="Mihai O."/>
            <person name="Mihalev A."/>
            <person name="Mihova T."/>
            <person name="Mittelman R."/>
            <person name="Mlenga V."/>
            <person name="Montmayeur A."/>
            <person name="Mulrain L."/>
            <person name="Navidi A."/>
            <person name="Naylor J."/>
            <person name="Negash T."/>
            <person name="Nguyen T."/>
            <person name="Nguyen N."/>
            <person name="Nicol R."/>
            <person name="Norbu C."/>
            <person name="Norbu N."/>
            <person name="Novod N."/>
            <person name="O'Neill B."/>
            <person name="Osman S."/>
            <person name="Markiewicz E."/>
            <person name="Oyono O.L."/>
            <person name="Patti C."/>
            <person name="Phunkhang P."/>
            <person name="Pierre F."/>
            <person name="Priest M."/>
            <person name="Raghuraman S."/>
            <person name="Rege F."/>
            <person name="Reyes R."/>
            <person name="Rise C."/>
            <person name="Rogov P."/>
            <person name="Ross K."/>
            <person name="Ryan E."/>
            <person name="Settipalli S."/>
            <person name="Shea T."/>
            <person name="Sherpa N."/>
            <person name="Shi L."/>
            <person name="Shih D."/>
            <person name="Sparrow T."/>
            <person name="Spaulding J."/>
            <person name="Stalker J."/>
            <person name="Stange-Thomann N."/>
            <person name="Stavropoulos S."/>
            <person name="Stone C."/>
            <person name="Strader C."/>
            <person name="Tesfaye S."/>
            <person name="Thomson T."/>
            <person name="Thoulutsang Y."/>
            <person name="Thoulutsang D."/>
            <person name="Topham K."/>
            <person name="Topping I."/>
            <person name="Tsamla T."/>
            <person name="Vassiliev H."/>
            <person name="Vo A."/>
            <person name="Wangchuk T."/>
            <person name="Wangdi T."/>
            <person name="Weiand M."/>
            <person name="Wilkinson J."/>
            <person name="Wilson A."/>
            <person name="Yadav S."/>
            <person name="Young G."/>
            <person name="Yu Q."/>
            <person name="Zembek L."/>
            <person name="Zhong D."/>
            <person name="Zimmer A."/>
            <person name="Zwirko Z."/>
            <person name="Jaffe D.B."/>
            <person name="Alvarez P."/>
            <person name="Brockman W."/>
            <person name="Butler J."/>
            <person name="Chin C."/>
            <person name="Gnerre S."/>
            <person name="Grabherr M."/>
            <person name="Kleber M."/>
            <person name="Mauceli E."/>
            <person name="MacCallum I."/>
        </authorList>
    </citation>
    <scope>NUCLEOTIDE SEQUENCE [LARGE SCALE GENOMIC DNA]</scope>
    <source>
        <strain evidence="3">Tucson 14024-0371.13</strain>
    </source>
</reference>
<sequence>MDLKERRDDKKWTDENTLLMLSLYAERKNKFRKGKRNKWIWEEISNELRYHGMDIDTVQLDRKFRNLKKTFEYVRKRQKSNKKSQDVKWRFYNEMEDLLKDVPEVVDEEDEELDSSYSQSPIMDSHIIEPMSPPQPIRIVAQRKPHRLNRTFPNEMESNCQAKERHPSRDEISIDTRDEALKHLRALQEYAMIQDNFRAIGLLMQAEQAIECPPKSKDFEE</sequence>
<dbReference type="AlphaFoldDB" id="B3MAE6"/>
<organism evidence="2 3">
    <name type="scientific">Drosophila ananassae</name>
    <name type="common">Fruit fly</name>
    <dbReference type="NCBI Taxonomy" id="7217"/>
    <lineage>
        <taxon>Eukaryota</taxon>
        <taxon>Metazoa</taxon>
        <taxon>Ecdysozoa</taxon>
        <taxon>Arthropoda</taxon>
        <taxon>Hexapoda</taxon>
        <taxon>Insecta</taxon>
        <taxon>Pterygota</taxon>
        <taxon>Neoptera</taxon>
        <taxon>Endopterygota</taxon>
        <taxon>Diptera</taxon>
        <taxon>Brachycera</taxon>
        <taxon>Muscomorpha</taxon>
        <taxon>Ephydroidea</taxon>
        <taxon>Drosophilidae</taxon>
        <taxon>Drosophila</taxon>
        <taxon>Sophophora</taxon>
    </lineage>
</organism>
<evidence type="ECO:0000259" key="1">
    <source>
        <dbReference type="Pfam" id="PF13837"/>
    </source>
</evidence>
<dbReference type="KEGG" id="dan:6506704"/>